<name>A0A918V416_9FLAO</name>
<keyword evidence="1" id="KW-0547">Nucleotide-binding</keyword>
<protein>
    <recommendedName>
        <fullName evidence="2">ATP-grasp domain-containing protein</fullName>
    </recommendedName>
</protein>
<evidence type="ECO:0000259" key="2">
    <source>
        <dbReference type="PROSITE" id="PS50975"/>
    </source>
</evidence>
<dbReference type="AlphaFoldDB" id="A0A918V416"/>
<dbReference type="GO" id="GO:0005524">
    <property type="term" value="F:ATP binding"/>
    <property type="evidence" value="ECO:0007669"/>
    <property type="project" value="UniProtKB-UniRule"/>
</dbReference>
<dbReference type="Proteomes" id="UP000636004">
    <property type="component" value="Unassembled WGS sequence"/>
</dbReference>
<feature type="domain" description="ATP-grasp" evidence="2">
    <location>
        <begin position="125"/>
        <end position="306"/>
    </location>
</feature>
<sequence>MAKNLKNISVLIPDGETHVLLYVVNCLSLEKGVDIYVISSKKKGYMKYSRFIKKYIYYPETTTEDWIAHINSEVERHQIDIVLPIYYNGIKALLKNRNKLKYPDKLCDLPSLKNFSIAGNKGFLFLHLKKHNILCPDSLIVNQSHLPIVVNLSFPVIIKPVEDYGGGEGIAIVKTHEELINYFKANNFKCDTIIQEYIVGYDLCCNVLCKDGELIAHSIQKATVFRKGHLTPQIGFDFIENQDLIELTRNLMRSLNWSGIANVDLRFDEKNNVFKILEINTRFWLGTDASSIAGVNFPYLYCLSSLGQKPGSQQIIPMSYLSLEGLAKRFKKNPFFIFNLKYIFKYSPISFIIKDPLPIVFKALSVVKLQ</sequence>
<reference evidence="3" key="1">
    <citation type="journal article" date="2014" name="Int. J. Syst. Evol. Microbiol.">
        <title>Complete genome sequence of Corynebacterium casei LMG S-19264T (=DSM 44701T), isolated from a smear-ripened cheese.</title>
        <authorList>
            <consortium name="US DOE Joint Genome Institute (JGI-PGF)"/>
            <person name="Walter F."/>
            <person name="Albersmeier A."/>
            <person name="Kalinowski J."/>
            <person name="Ruckert C."/>
        </authorList>
    </citation>
    <scope>NUCLEOTIDE SEQUENCE</scope>
    <source>
        <strain evidence="3">KCTC 12710</strain>
    </source>
</reference>
<dbReference type="InterPro" id="IPR011761">
    <property type="entry name" value="ATP-grasp"/>
</dbReference>
<reference evidence="3" key="2">
    <citation type="submission" date="2020-09" db="EMBL/GenBank/DDBJ databases">
        <authorList>
            <person name="Sun Q."/>
            <person name="Kim S."/>
        </authorList>
    </citation>
    <scope>NUCLEOTIDE SEQUENCE</scope>
    <source>
        <strain evidence="3">KCTC 12710</strain>
    </source>
</reference>
<dbReference type="Gene3D" id="3.30.1490.20">
    <property type="entry name" value="ATP-grasp fold, A domain"/>
    <property type="match status" value="1"/>
</dbReference>
<dbReference type="Pfam" id="PF15632">
    <property type="entry name" value="ATPgrasp_Ter"/>
    <property type="match status" value="1"/>
</dbReference>
<dbReference type="SUPFAM" id="SSF56059">
    <property type="entry name" value="Glutathione synthetase ATP-binding domain-like"/>
    <property type="match status" value="1"/>
</dbReference>
<dbReference type="Gene3D" id="3.30.470.20">
    <property type="entry name" value="ATP-grasp fold, B domain"/>
    <property type="match status" value="1"/>
</dbReference>
<dbReference type="GO" id="GO:0046872">
    <property type="term" value="F:metal ion binding"/>
    <property type="evidence" value="ECO:0007669"/>
    <property type="project" value="InterPro"/>
</dbReference>
<dbReference type="InterPro" id="IPR013815">
    <property type="entry name" value="ATP_grasp_subdomain_1"/>
</dbReference>
<organism evidence="3 4">
    <name type="scientific">Algibacter mikhailovii</name>
    <dbReference type="NCBI Taxonomy" id="425498"/>
    <lineage>
        <taxon>Bacteria</taxon>
        <taxon>Pseudomonadati</taxon>
        <taxon>Bacteroidota</taxon>
        <taxon>Flavobacteriia</taxon>
        <taxon>Flavobacteriales</taxon>
        <taxon>Flavobacteriaceae</taxon>
        <taxon>Algibacter</taxon>
    </lineage>
</organism>
<keyword evidence="1" id="KW-0067">ATP-binding</keyword>
<dbReference type="PROSITE" id="PS50975">
    <property type="entry name" value="ATP_GRASP"/>
    <property type="match status" value="1"/>
</dbReference>
<comment type="caution">
    <text evidence="3">The sequence shown here is derived from an EMBL/GenBank/DDBJ whole genome shotgun (WGS) entry which is preliminary data.</text>
</comment>
<gene>
    <name evidence="3" type="ORF">GCM10007028_02300</name>
</gene>
<dbReference type="RefSeq" id="WP_189358657.1">
    <property type="nucleotide sequence ID" value="NZ_BMWZ01000001.1"/>
</dbReference>
<accession>A0A918V416</accession>
<evidence type="ECO:0000256" key="1">
    <source>
        <dbReference type="PROSITE-ProRule" id="PRU00409"/>
    </source>
</evidence>
<evidence type="ECO:0000313" key="3">
    <source>
        <dbReference type="EMBL" id="GGZ68907.1"/>
    </source>
</evidence>
<proteinExistence type="predicted"/>
<evidence type="ECO:0000313" key="4">
    <source>
        <dbReference type="Proteomes" id="UP000636004"/>
    </source>
</evidence>
<dbReference type="Gene3D" id="3.40.50.20">
    <property type="match status" value="1"/>
</dbReference>
<keyword evidence="4" id="KW-1185">Reference proteome</keyword>
<dbReference type="EMBL" id="BMWZ01000001">
    <property type="protein sequence ID" value="GGZ68907.1"/>
    <property type="molecule type" value="Genomic_DNA"/>
</dbReference>